<evidence type="ECO:0000313" key="2">
    <source>
        <dbReference type="Proteomes" id="UP000187526"/>
    </source>
</evidence>
<keyword evidence="2" id="KW-1185">Reference proteome</keyword>
<reference evidence="1 2" key="1">
    <citation type="submission" date="2016-10" db="EMBL/GenBank/DDBJ databases">
        <title>Alkaliphiles isolated from bioreactors.</title>
        <authorList>
            <person name="Salah Z."/>
            <person name="Rout S.P."/>
            <person name="Humphreys P.N."/>
        </authorList>
    </citation>
    <scope>NUCLEOTIDE SEQUENCE [LARGE SCALE GENOMIC DNA]</scope>
    <source>
        <strain evidence="1 2">ZS02</strain>
    </source>
</reference>
<proteinExistence type="predicted"/>
<evidence type="ECO:0000313" key="1">
    <source>
        <dbReference type="EMBL" id="OMG54622.1"/>
    </source>
</evidence>
<sequence length="131" mass="14791">MLNTWQDFSKNRYKIQLSNIGIGPALIDSYCVFVDDKKIEGVNTEPIAKAVSILFPQNTPQILYSAYLAKGSALATNQSIDVVVLEFDPSKLPTPSVLEHAINRAKLVIKYTSIYQNETFTYDSYKNHRDD</sequence>
<organism evidence="1 2">
    <name type="scientific">Azonexus hydrophilus</name>
    <dbReference type="NCBI Taxonomy" id="418702"/>
    <lineage>
        <taxon>Bacteria</taxon>
        <taxon>Pseudomonadati</taxon>
        <taxon>Pseudomonadota</taxon>
        <taxon>Betaproteobacteria</taxon>
        <taxon>Rhodocyclales</taxon>
        <taxon>Azonexaceae</taxon>
        <taxon>Azonexus</taxon>
    </lineage>
</organism>
<dbReference type="EMBL" id="MTHD01000002">
    <property type="protein sequence ID" value="OMG54622.1"/>
    <property type="molecule type" value="Genomic_DNA"/>
</dbReference>
<dbReference type="STRING" id="418702.BJN45_05205"/>
<protein>
    <submittedName>
        <fullName evidence="1">Uncharacterized protein</fullName>
    </submittedName>
</protein>
<gene>
    <name evidence="1" type="ORF">BJN45_05205</name>
</gene>
<accession>A0A1R1I798</accession>
<dbReference type="Proteomes" id="UP000187526">
    <property type="component" value="Unassembled WGS sequence"/>
</dbReference>
<name>A0A1R1I798_9RHOO</name>
<comment type="caution">
    <text evidence="1">The sequence shown here is derived from an EMBL/GenBank/DDBJ whole genome shotgun (WGS) entry which is preliminary data.</text>
</comment>
<dbReference type="AlphaFoldDB" id="A0A1R1I798"/>